<keyword evidence="2" id="KW-1185">Reference proteome</keyword>
<evidence type="ECO:0008006" key="3">
    <source>
        <dbReference type="Google" id="ProtNLM"/>
    </source>
</evidence>
<evidence type="ECO:0000313" key="2">
    <source>
        <dbReference type="Proteomes" id="UP001159405"/>
    </source>
</evidence>
<sequence length="96" mass="10770">CIADVRSWFIGNRLMINDAKTDFLIIGTRQQPEKTSVEFIIIGDTVIKSLESLYSSFVCTISSVRSKTQLLYTWGSGLCSCCTCFIELAAINYKNK</sequence>
<gene>
    <name evidence="1" type="ORF">PLOB_00033458</name>
</gene>
<feature type="non-terminal residue" evidence="1">
    <location>
        <position position="1"/>
    </location>
</feature>
<comment type="caution">
    <text evidence="1">The sequence shown here is derived from an EMBL/GenBank/DDBJ whole genome shotgun (WGS) entry which is preliminary data.</text>
</comment>
<name>A0ABN8S2B4_9CNID</name>
<organism evidence="1 2">
    <name type="scientific">Porites lobata</name>
    <dbReference type="NCBI Taxonomy" id="104759"/>
    <lineage>
        <taxon>Eukaryota</taxon>
        <taxon>Metazoa</taxon>
        <taxon>Cnidaria</taxon>
        <taxon>Anthozoa</taxon>
        <taxon>Hexacorallia</taxon>
        <taxon>Scleractinia</taxon>
        <taxon>Fungiina</taxon>
        <taxon>Poritidae</taxon>
        <taxon>Porites</taxon>
    </lineage>
</organism>
<accession>A0ABN8S2B4</accession>
<dbReference type="EMBL" id="CALNXK010000448">
    <property type="protein sequence ID" value="CAH3185852.1"/>
    <property type="molecule type" value="Genomic_DNA"/>
</dbReference>
<dbReference type="Proteomes" id="UP001159405">
    <property type="component" value="Unassembled WGS sequence"/>
</dbReference>
<protein>
    <recommendedName>
        <fullName evidence="3">Reverse transcriptase</fullName>
    </recommendedName>
</protein>
<evidence type="ECO:0000313" key="1">
    <source>
        <dbReference type="EMBL" id="CAH3185852.1"/>
    </source>
</evidence>
<proteinExistence type="predicted"/>
<reference evidence="1 2" key="1">
    <citation type="submission" date="2022-05" db="EMBL/GenBank/DDBJ databases">
        <authorList>
            <consortium name="Genoscope - CEA"/>
            <person name="William W."/>
        </authorList>
    </citation>
    <scope>NUCLEOTIDE SEQUENCE [LARGE SCALE GENOMIC DNA]</scope>
</reference>